<protein>
    <submittedName>
        <fullName evidence="1">HAMP domain-containing histidine kinase</fullName>
    </submittedName>
</protein>
<keyword evidence="1" id="KW-0808">Transferase</keyword>
<sequence length="490" mass="55289">MEKRIKTLYILSIIAILTFLGMQGYWLYIRYEYSLREYEMETQDVIESLLVEYDKLRLKFNPEPESITRRMTENNLNTDMDSLGNNSRRATVTTRVFNASKLLGITEIRKLTEEEMERLSKLVEDSLAAIDSRTATFDATSAPTDGAAWTAMNKFELDMRSPFATEGIDSLLRRERIDAEISLVVTDSMMWKPVLMPHTSVINPHFTMIHPYSELERKAVVIDCRIPSSDVLEKMGWTLALAFALSAFLIACLVWQIKTIVRLTRLDKMRSMFVTTMIHELKRPISTLKMCVSGIESDKLMEDVSFRKEVSAEMRGGLDSLSSYFSRLRDITFNNVDQIPLNVESFNLHELVDSVITSIPVTAVKRVNFVNDVPKGMEISADRSHLSNMLTNLIENAVKYSGDEVSVRISGESVDGGVRIDVADNGNGISSADKGRIFNRFYRGKAFSTDIPGMGLGLTYVKLLVDAHCGDISVESREGEGSIFTIKLPQ</sequence>
<reference evidence="1" key="1">
    <citation type="submission" date="2019-04" db="EMBL/GenBank/DDBJ databases">
        <title>Microbes associate with the intestines of laboratory mice.</title>
        <authorList>
            <person name="Navarre W."/>
            <person name="Wong E."/>
            <person name="Huang K."/>
            <person name="Tropini C."/>
            <person name="Ng K."/>
            <person name="Yu B."/>
        </authorList>
    </citation>
    <scope>NUCLEOTIDE SEQUENCE</scope>
    <source>
        <strain evidence="1">NM04_E33</strain>
    </source>
</reference>
<comment type="caution">
    <text evidence="1">The sequence shown here is derived from an EMBL/GenBank/DDBJ whole genome shotgun (WGS) entry which is preliminary data.</text>
</comment>
<proteinExistence type="predicted"/>
<keyword evidence="1" id="KW-0418">Kinase</keyword>
<evidence type="ECO:0000313" key="1">
    <source>
        <dbReference type="EMBL" id="TGY80268.1"/>
    </source>
</evidence>
<dbReference type="EMBL" id="SRYB01000003">
    <property type="protein sequence ID" value="TGY80268.1"/>
    <property type="molecule type" value="Genomic_DNA"/>
</dbReference>
<organism evidence="1 2">
    <name type="scientific">Lepagella muris</name>
    <dbReference type="NCBI Taxonomy" id="3032870"/>
    <lineage>
        <taxon>Bacteria</taxon>
        <taxon>Pseudomonadati</taxon>
        <taxon>Bacteroidota</taxon>
        <taxon>Bacteroidia</taxon>
        <taxon>Bacteroidales</taxon>
        <taxon>Muribaculaceae</taxon>
        <taxon>Lepagella</taxon>
    </lineage>
</organism>
<keyword evidence="2" id="KW-1185">Reference proteome</keyword>
<dbReference type="Proteomes" id="UP000306319">
    <property type="component" value="Unassembled WGS sequence"/>
</dbReference>
<evidence type="ECO:0000313" key="2">
    <source>
        <dbReference type="Proteomes" id="UP000306319"/>
    </source>
</evidence>
<name>A0AC61RJR4_9BACT</name>
<gene>
    <name evidence="1" type="ORF">E5331_03250</name>
</gene>
<accession>A0AC61RJR4</accession>